<proteinExistence type="predicted"/>
<dbReference type="Gene3D" id="1.25.40.20">
    <property type="entry name" value="Ankyrin repeat-containing domain"/>
    <property type="match status" value="2"/>
</dbReference>
<evidence type="ECO:0000256" key="3">
    <source>
        <dbReference type="PROSITE-ProRule" id="PRU00023"/>
    </source>
</evidence>
<reference evidence="4" key="3">
    <citation type="submission" date="2015-02" db="UniProtKB">
        <authorList>
            <consortium name="EnsemblProtists"/>
        </authorList>
    </citation>
    <scope>IDENTIFICATION</scope>
    <source>
        <strain evidence="4">DAOM BR144</strain>
    </source>
</reference>
<dbReference type="SUPFAM" id="SSF48403">
    <property type="entry name" value="Ankyrin repeat"/>
    <property type="match status" value="1"/>
</dbReference>
<feature type="repeat" description="ANK" evidence="3">
    <location>
        <begin position="167"/>
        <end position="199"/>
    </location>
</feature>
<dbReference type="InterPro" id="IPR002110">
    <property type="entry name" value="Ankyrin_rpt"/>
</dbReference>
<sequence>MDINITNRRGQTPLHLLLANLPPYASINDLTEDRVEKVALAAYMIDHGAWHEASDEDGFTPLLLCAALGQTEAVEMLLEREANTDARSTSGGLNAAQLAVEGNHWATLQALLDSRGFDYDQNVHDTVRLLHACAGRGLIDCLRVLIGHIQQRFDTFSENVLDTPDEEGYTPLIYAITNGLVDSVQCLLESNAGPDVKDFFERSPLHFAVSNDDPVRSEAIVKSLMMYEADVNVKDNDGDAPLHLSCDRDDRLACTSLLLASGAMICSNALGNHPTHIAARHGAVATLKLLVRYGCDMNLKNYEGKTPLGMARMFNQKAVVQHIEHYFAQEAIAPEDNDKAAIGPPTELHLDTARDTETIAIDDKKHSLGDQEPENAEIENSFLLVMSPSDWDAALVSGYWMGKIAEWTQYIDIKSGMPFYCYRAARLLHQTTTPYVHGTHQ</sequence>
<dbReference type="AlphaFoldDB" id="K3WVB8"/>
<dbReference type="STRING" id="431595.K3WVB8"/>
<dbReference type="PROSITE" id="PS50297">
    <property type="entry name" value="ANK_REP_REGION"/>
    <property type="match status" value="3"/>
</dbReference>
<reference evidence="5" key="1">
    <citation type="journal article" date="2010" name="Genome Biol.">
        <title>Genome sequence of the necrotrophic plant pathogen Pythium ultimum reveals original pathogenicity mechanisms and effector repertoire.</title>
        <authorList>
            <person name="Levesque C.A."/>
            <person name="Brouwer H."/>
            <person name="Cano L."/>
            <person name="Hamilton J.P."/>
            <person name="Holt C."/>
            <person name="Huitema E."/>
            <person name="Raffaele S."/>
            <person name="Robideau G.P."/>
            <person name="Thines M."/>
            <person name="Win J."/>
            <person name="Zerillo M.M."/>
            <person name="Beakes G.W."/>
            <person name="Boore J.L."/>
            <person name="Busam D."/>
            <person name="Dumas B."/>
            <person name="Ferriera S."/>
            <person name="Fuerstenberg S.I."/>
            <person name="Gachon C.M."/>
            <person name="Gaulin E."/>
            <person name="Govers F."/>
            <person name="Grenville-Briggs L."/>
            <person name="Horner N."/>
            <person name="Hostetler J."/>
            <person name="Jiang R.H."/>
            <person name="Johnson J."/>
            <person name="Krajaejun T."/>
            <person name="Lin H."/>
            <person name="Meijer H.J."/>
            <person name="Moore B."/>
            <person name="Morris P."/>
            <person name="Phuntmart V."/>
            <person name="Puiu D."/>
            <person name="Shetty J."/>
            <person name="Stajich J.E."/>
            <person name="Tripathy S."/>
            <person name="Wawra S."/>
            <person name="van West P."/>
            <person name="Whitty B.R."/>
            <person name="Coutinho P.M."/>
            <person name="Henrissat B."/>
            <person name="Martin F."/>
            <person name="Thomas P.D."/>
            <person name="Tyler B.M."/>
            <person name="De Vries R.P."/>
            <person name="Kamoun S."/>
            <person name="Yandell M."/>
            <person name="Tisserat N."/>
            <person name="Buell C.R."/>
        </authorList>
    </citation>
    <scope>NUCLEOTIDE SEQUENCE</scope>
    <source>
        <strain evidence="5">DAOM:BR144</strain>
    </source>
</reference>
<dbReference type="Proteomes" id="UP000019132">
    <property type="component" value="Unassembled WGS sequence"/>
</dbReference>
<dbReference type="InterPro" id="IPR036770">
    <property type="entry name" value="Ankyrin_rpt-contain_sf"/>
</dbReference>
<keyword evidence="2 3" id="KW-0040">ANK repeat</keyword>
<dbReference type="HOGENOM" id="CLU_621864_0_0_1"/>
<dbReference type="Pfam" id="PF12796">
    <property type="entry name" value="Ank_2"/>
    <property type="match status" value="2"/>
</dbReference>
<dbReference type="SMART" id="SM00248">
    <property type="entry name" value="ANK"/>
    <property type="match status" value="8"/>
</dbReference>
<dbReference type="eggNOG" id="KOG0192">
    <property type="taxonomic scope" value="Eukaryota"/>
</dbReference>
<dbReference type="EMBL" id="GL376599">
    <property type="status" value="NOT_ANNOTATED_CDS"/>
    <property type="molecule type" value="Genomic_DNA"/>
</dbReference>
<dbReference type="Pfam" id="PF00023">
    <property type="entry name" value="Ank"/>
    <property type="match status" value="2"/>
</dbReference>
<dbReference type="VEuPathDB" id="FungiDB:PYU1_G008898"/>
<name>K3WVB8_GLOUD</name>
<keyword evidence="1" id="KW-0677">Repeat</keyword>
<dbReference type="InParanoid" id="K3WVB8"/>
<accession>K3WVB8</accession>
<evidence type="ECO:0000256" key="1">
    <source>
        <dbReference type="ARBA" id="ARBA00022737"/>
    </source>
</evidence>
<feature type="repeat" description="ANK" evidence="3">
    <location>
        <begin position="270"/>
        <end position="302"/>
    </location>
</feature>
<dbReference type="PANTHER" id="PTHR24198">
    <property type="entry name" value="ANKYRIN REPEAT AND PROTEIN KINASE DOMAIN-CONTAINING PROTEIN"/>
    <property type="match status" value="1"/>
</dbReference>
<organism evidence="4 5">
    <name type="scientific">Globisporangium ultimum (strain ATCC 200006 / CBS 805.95 / DAOM BR144)</name>
    <name type="common">Pythium ultimum</name>
    <dbReference type="NCBI Taxonomy" id="431595"/>
    <lineage>
        <taxon>Eukaryota</taxon>
        <taxon>Sar</taxon>
        <taxon>Stramenopiles</taxon>
        <taxon>Oomycota</taxon>
        <taxon>Peronosporomycetes</taxon>
        <taxon>Pythiales</taxon>
        <taxon>Pythiaceae</taxon>
        <taxon>Globisporangium</taxon>
    </lineage>
</organism>
<feature type="repeat" description="ANK" evidence="3">
    <location>
        <begin position="57"/>
        <end position="89"/>
    </location>
</feature>
<feature type="repeat" description="ANK" evidence="3">
    <location>
        <begin position="200"/>
        <end position="236"/>
    </location>
</feature>
<evidence type="ECO:0000256" key="2">
    <source>
        <dbReference type="ARBA" id="ARBA00023043"/>
    </source>
</evidence>
<protein>
    <submittedName>
        <fullName evidence="4">Uncharacterized protein</fullName>
    </submittedName>
</protein>
<evidence type="ECO:0000313" key="4">
    <source>
        <dbReference type="EnsemblProtists" id="PYU1_T008916"/>
    </source>
</evidence>
<dbReference type="PROSITE" id="PS50088">
    <property type="entry name" value="ANK_REPEAT"/>
    <property type="match status" value="4"/>
</dbReference>
<reference evidence="5" key="2">
    <citation type="submission" date="2010-04" db="EMBL/GenBank/DDBJ databases">
        <authorList>
            <person name="Buell R."/>
            <person name="Hamilton J."/>
            <person name="Hostetler J."/>
        </authorList>
    </citation>
    <scope>NUCLEOTIDE SEQUENCE [LARGE SCALE GENOMIC DNA]</scope>
    <source>
        <strain evidence="5">DAOM:BR144</strain>
    </source>
</reference>
<dbReference type="PANTHER" id="PTHR24198:SF165">
    <property type="entry name" value="ANKYRIN REPEAT-CONTAINING PROTEIN-RELATED"/>
    <property type="match status" value="1"/>
</dbReference>
<dbReference type="EnsemblProtists" id="PYU1_T008916">
    <property type="protein sequence ID" value="PYU1_T008916"/>
    <property type="gene ID" value="PYU1_G008898"/>
</dbReference>
<evidence type="ECO:0000313" key="5">
    <source>
        <dbReference type="Proteomes" id="UP000019132"/>
    </source>
</evidence>
<keyword evidence="5" id="KW-1185">Reference proteome</keyword>